<dbReference type="InterPro" id="IPR006439">
    <property type="entry name" value="HAD-SF_hydro_IA"/>
</dbReference>
<comment type="catalytic activity">
    <reaction evidence="1 10">
        <text>2-phosphoglycolate + H2O = glycolate + phosphate</text>
        <dbReference type="Rhea" id="RHEA:14369"/>
        <dbReference type="ChEBI" id="CHEBI:15377"/>
        <dbReference type="ChEBI" id="CHEBI:29805"/>
        <dbReference type="ChEBI" id="CHEBI:43474"/>
        <dbReference type="ChEBI" id="CHEBI:58033"/>
        <dbReference type="EC" id="3.1.3.18"/>
    </reaction>
</comment>
<dbReference type="SFLD" id="SFLDG01135">
    <property type="entry name" value="C1.5.6:_HAD__Beta-PGM__Phospha"/>
    <property type="match status" value="1"/>
</dbReference>
<dbReference type="RefSeq" id="WP_191690878.1">
    <property type="nucleotide sequence ID" value="NZ_JACSQR010000008.1"/>
</dbReference>
<dbReference type="Gene3D" id="1.10.150.240">
    <property type="entry name" value="Putative phosphatase, domain 2"/>
    <property type="match status" value="1"/>
</dbReference>
<evidence type="ECO:0000256" key="7">
    <source>
        <dbReference type="ARBA" id="ARBA00022801"/>
    </source>
</evidence>
<dbReference type="NCBIfam" id="TIGR01549">
    <property type="entry name" value="HAD-SF-IA-v1"/>
    <property type="match status" value="1"/>
</dbReference>
<feature type="binding site" evidence="10">
    <location>
        <position position="25"/>
    </location>
    <ligand>
        <name>Mg(2+)</name>
        <dbReference type="ChEBI" id="CHEBI:18420"/>
    </ligand>
</feature>
<feature type="binding site" evidence="10">
    <location>
        <position position="27"/>
    </location>
    <ligand>
        <name>Mg(2+)</name>
        <dbReference type="ChEBI" id="CHEBI:18420"/>
    </ligand>
</feature>
<dbReference type="PRINTS" id="PR00413">
    <property type="entry name" value="HADHALOGNASE"/>
</dbReference>
<accession>A0ABR8RHT3</accession>
<evidence type="ECO:0000313" key="12">
    <source>
        <dbReference type="Proteomes" id="UP000606724"/>
    </source>
</evidence>
<proteinExistence type="inferred from homology"/>
<evidence type="ECO:0000256" key="9">
    <source>
        <dbReference type="ARBA" id="ARBA00023277"/>
    </source>
</evidence>
<comment type="cofactor">
    <cofactor evidence="2 10">
        <name>Mg(2+)</name>
        <dbReference type="ChEBI" id="CHEBI:18420"/>
    </cofactor>
</comment>
<dbReference type="NCBIfam" id="NF009695">
    <property type="entry name" value="PRK13222.1-2"/>
    <property type="match status" value="1"/>
</dbReference>
<comment type="similarity">
    <text evidence="4 10">Belongs to the HAD-like hydrolase superfamily. CbbY/CbbZ/Gph/YieH family.</text>
</comment>
<dbReference type="Gene3D" id="3.40.50.1000">
    <property type="entry name" value="HAD superfamily/HAD-like"/>
    <property type="match status" value="1"/>
</dbReference>
<dbReference type="PANTHER" id="PTHR43434:SF1">
    <property type="entry name" value="PHOSPHOGLYCOLATE PHOSPHATASE"/>
    <property type="match status" value="1"/>
</dbReference>
<evidence type="ECO:0000256" key="3">
    <source>
        <dbReference type="ARBA" id="ARBA00004818"/>
    </source>
</evidence>
<evidence type="ECO:0000256" key="1">
    <source>
        <dbReference type="ARBA" id="ARBA00000830"/>
    </source>
</evidence>
<dbReference type="SFLD" id="SFLDG01129">
    <property type="entry name" value="C1.5:_HAD__Beta-PGM__Phosphata"/>
    <property type="match status" value="1"/>
</dbReference>
<dbReference type="InterPro" id="IPR041492">
    <property type="entry name" value="HAD_2"/>
</dbReference>
<dbReference type="InterPro" id="IPR023198">
    <property type="entry name" value="PGP-like_dom2"/>
</dbReference>
<comment type="pathway">
    <text evidence="3 10">Organic acid metabolism; glycolate biosynthesis; glycolate from 2-phosphoglycolate: step 1/1.</text>
</comment>
<keyword evidence="7 10" id="KW-0378">Hydrolase</keyword>
<comment type="caution">
    <text evidence="11">The sequence shown here is derived from an EMBL/GenBank/DDBJ whole genome shotgun (WGS) entry which is preliminary data.</text>
</comment>
<evidence type="ECO:0000256" key="4">
    <source>
        <dbReference type="ARBA" id="ARBA00006171"/>
    </source>
</evidence>
<organism evidence="11 12">
    <name type="scientific">Psychrobacter communis</name>
    <dbReference type="NCBI Taxonomy" id="2762238"/>
    <lineage>
        <taxon>Bacteria</taxon>
        <taxon>Pseudomonadati</taxon>
        <taxon>Pseudomonadota</taxon>
        <taxon>Gammaproteobacteria</taxon>
        <taxon>Moraxellales</taxon>
        <taxon>Moraxellaceae</taxon>
        <taxon>Psychrobacter</taxon>
    </lineage>
</organism>
<dbReference type="Pfam" id="PF13419">
    <property type="entry name" value="HAD_2"/>
    <property type="match status" value="1"/>
</dbReference>
<evidence type="ECO:0000256" key="2">
    <source>
        <dbReference type="ARBA" id="ARBA00001946"/>
    </source>
</evidence>
<dbReference type="EC" id="3.1.3.18" evidence="5 10"/>
<evidence type="ECO:0000256" key="8">
    <source>
        <dbReference type="ARBA" id="ARBA00022842"/>
    </source>
</evidence>
<protein>
    <recommendedName>
        <fullName evidence="5 10">Phosphoglycolate phosphatase</fullName>
        <shortName evidence="10">PGP</shortName>
        <shortName evidence="10">PGPase</shortName>
        <ecNumber evidence="5 10">3.1.3.18</ecNumber>
    </recommendedName>
</protein>
<dbReference type="SFLD" id="SFLDS00003">
    <property type="entry name" value="Haloacid_Dehalogenase"/>
    <property type="match status" value="1"/>
</dbReference>
<evidence type="ECO:0000256" key="5">
    <source>
        <dbReference type="ARBA" id="ARBA00013078"/>
    </source>
</evidence>
<keyword evidence="6 10" id="KW-0479">Metal-binding</keyword>
<dbReference type="NCBIfam" id="TIGR01449">
    <property type="entry name" value="PGP_bact"/>
    <property type="match status" value="1"/>
</dbReference>
<keyword evidence="12" id="KW-1185">Reference proteome</keyword>
<dbReference type="InterPro" id="IPR023214">
    <property type="entry name" value="HAD_sf"/>
</dbReference>
<keyword evidence="8 10" id="KW-0460">Magnesium</keyword>
<dbReference type="InterPro" id="IPR036412">
    <property type="entry name" value="HAD-like_sf"/>
</dbReference>
<sequence>MSNNPAPAPITAQLTSQQKPLLIFDFDGTLIDSVPDLADATNLMLEQLGRSPFPLDTIKGWIGNGARVLVERALLGQVIVDDSLDNEAVEEALRIFFAAYGALDCQKTTAYPDVSAGLHQLKNAGYTLALVTNKPIRFVPKILDHMGWTPLFSEVIGGDSLPTKKPDPAPLLHVCESLGFAPIDAFMIGDSINDILAGKNAGVDTIGLSYGYNYGVDIRDSKPNFAFDEFAGLLELLGV</sequence>
<dbReference type="InterPro" id="IPR050155">
    <property type="entry name" value="HAD-like_hydrolase_sf"/>
</dbReference>
<dbReference type="EMBL" id="JACSQR010000008">
    <property type="protein sequence ID" value="MBD7947301.1"/>
    <property type="molecule type" value="Genomic_DNA"/>
</dbReference>
<gene>
    <name evidence="11" type="ORF">H9653_04595</name>
</gene>
<evidence type="ECO:0000313" key="11">
    <source>
        <dbReference type="EMBL" id="MBD7947301.1"/>
    </source>
</evidence>
<dbReference type="InterPro" id="IPR037512">
    <property type="entry name" value="PGPase_prok"/>
</dbReference>
<dbReference type="GO" id="GO:0008967">
    <property type="term" value="F:phosphoglycolate phosphatase activity"/>
    <property type="evidence" value="ECO:0007669"/>
    <property type="project" value="UniProtKB-EC"/>
</dbReference>
<reference evidence="11 12" key="1">
    <citation type="submission" date="2020-08" db="EMBL/GenBank/DDBJ databases">
        <title>A Genomic Blueprint of the Chicken Gut Microbiome.</title>
        <authorList>
            <person name="Gilroy R."/>
            <person name="Ravi A."/>
            <person name="Getino M."/>
            <person name="Pursley I."/>
            <person name="Horton D.L."/>
            <person name="Alikhan N.-F."/>
            <person name="Baker D."/>
            <person name="Gharbi K."/>
            <person name="Hall N."/>
            <person name="Watson M."/>
            <person name="Adriaenssens E.M."/>
            <person name="Foster-Nyarko E."/>
            <person name="Jarju S."/>
            <person name="Secka A."/>
            <person name="Antonio M."/>
            <person name="Oren A."/>
            <person name="Chaudhuri R."/>
            <person name="La Ragione R.M."/>
            <person name="Hildebrand F."/>
            <person name="Pallen M.J."/>
        </authorList>
    </citation>
    <scope>NUCLEOTIDE SEQUENCE [LARGE SCALE GENOMIC DNA]</scope>
    <source>
        <strain evidence="11 12">Sa4CVA2</strain>
    </source>
</reference>
<evidence type="ECO:0000256" key="10">
    <source>
        <dbReference type="HAMAP-Rule" id="MF_00495"/>
    </source>
</evidence>
<feature type="active site" description="Nucleophile" evidence="10">
    <location>
        <position position="25"/>
    </location>
</feature>
<dbReference type="HAMAP" id="MF_00495">
    <property type="entry name" value="GPH_hydrolase_bact"/>
    <property type="match status" value="1"/>
</dbReference>
<comment type="function">
    <text evidence="10">Specifically catalyzes the dephosphorylation of 2-phosphoglycolate. Is involved in the dissimilation of the intracellular 2-phosphoglycolate formed during the DNA repair of 3'-phosphoglycolate ends, a major class of DNA lesions induced by oxidative stress.</text>
</comment>
<dbReference type="SUPFAM" id="SSF56784">
    <property type="entry name" value="HAD-like"/>
    <property type="match status" value="1"/>
</dbReference>
<dbReference type="CDD" id="cd16417">
    <property type="entry name" value="HAD_PGPase"/>
    <property type="match status" value="1"/>
</dbReference>
<feature type="binding site" evidence="10">
    <location>
        <position position="190"/>
    </location>
    <ligand>
        <name>Mg(2+)</name>
        <dbReference type="ChEBI" id="CHEBI:18420"/>
    </ligand>
</feature>
<keyword evidence="9 10" id="KW-0119">Carbohydrate metabolism</keyword>
<dbReference type="Proteomes" id="UP000606724">
    <property type="component" value="Unassembled WGS sequence"/>
</dbReference>
<name>A0ABR8RHT3_9GAMM</name>
<dbReference type="PANTHER" id="PTHR43434">
    <property type="entry name" value="PHOSPHOGLYCOLATE PHOSPHATASE"/>
    <property type="match status" value="1"/>
</dbReference>
<evidence type="ECO:0000256" key="6">
    <source>
        <dbReference type="ARBA" id="ARBA00022723"/>
    </source>
</evidence>